<protein>
    <submittedName>
        <fullName evidence="1">Uncharacterized protein</fullName>
    </submittedName>
</protein>
<gene>
    <name evidence="1" type="ORF">H310_05362</name>
</gene>
<dbReference type="VEuPathDB" id="FungiDB:H310_05362"/>
<dbReference type="GeneID" id="20082412"/>
<name>A0A024U939_9STRA</name>
<proteinExistence type="predicted"/>
<dbReference type="RefSeq" id="XP_008868280.1">
    <property type="nucleotide sequence ID" value="XM_008870058.1"/>
</dbReference>
<dbReference type="EMBL" id="KI913960">
    <property type="protein sequence ID" value="ETW02896.1"/>
    <property type="molecule type" value="Genomic_DNA"/>
</dbReference>
<sequence>MHPAPGMARTFVVLGDVEVVVVHLHQYVAQLAIDSQDMIQVKCLVVVFAAWPCKGYGHTERASSAREVSSNQHLLPCAGISRLTDLILDPLEAAAFLNTPIVCQEKVDGRTPDFQVVAQNRSHFDDDDDDRVT</sequence>
<accession>A0A024U939</accession>
<reference evidence="1" key="1">
    <citation type="submission" date="2013-12" db="EMBL/GenBank/DDBJ databases">
        <title>The Genome Sequence of Aphanomyces invadans NJM9701.</title>
        <authorList>
            <consortium name="The Broad Institute Genomics Platform"/>
            <person name="Russ C."/>
            <person name="Tyler B."/>
            <person name="van West P."/>
            <person name="Dieguez-Uribeondo J."/>
            <person name="Young S.K."/>
            <person name="Zeng Q."/>
            <person name="Gargeya S."/>
            <person name="Fitzgerald M."/>
            <person name="Abouelleil A."/>
            <person name="Alvarado L."/>
            <person name="Chapman S.B."/>
            <person name="Gainer-Dewar J."/>
            <person name="Goldberg J."/>
            <person name="Griggs A."/>
            <person name="Gujja S."/>
            <person name="Hansen M."/>
            <person name="Howarth C."/>
            <person name="Imamovic A."/>
            <person name="Ireland A."/>
            <person name="Larimer J."/>
            <person name="McCowan C."/>
            <person name="Murphy C."/>
            <person name="Pearson M."/>
            <person name="Poon T.W."/>
            <person name="Priest M."/>
            <person name="Roberts A."/>
            <person name="Saif S."/>
            <person name="Shea T."/>
            <person name="Sykes S."/>
            <person name="Wortman J."/>
            <person name="Nusbaum C."/>
            <person name="Birren B."/>
        </authorList>
    </citation>
    <scope>NUCLEOTIDE SEQUENCE [LARGE SCALE GENOMIC DNA]</scope>
    <source>
        <strain evidence="1">NJM9701</strain>
    </source>
</reference>
<dbReference type="AlphaFoldDB" id="A0A024U939"/>
<evidence type="ECO:0000313" key="1">
    <source>
        <dbReference type="EMBL" id="ETW02896.1"/>
    </source>
</evidence>
<organism evidence="1">
    <name type="scientific">Aphanomyces invadans</name>
    <dbReference type="NCBI Taxonomy" id="157072"/>
    <lineage>
        <taxon>Eukaryota</taxon>
        <taxon>Sar</taxon>
        <taxon>Stramenopiles</taxon>
        <taxon>Oomycota</taxon>
        <taxon>Saprolegniomycetes</taxon>
        <taxon>Saprolegniales</taxon>
        <taxon>Verrucalvaceae</taxon>
        <taxon>Aphanomyces</taxon>
    </lineage>
</organism>